<feature type="transmembrane region" description="Helical" evidence="1">
    <location>
        <begin position="178"/>
        <end position="198"/>
    </location>
</feature>
<proteinExistence type="predicted"/>
<dbReference type="AlphaFoldDB" id="A0AAE4IIQ7"/>
<evidence type="ECO:0000313" key="3">
    <source>
        <dbReference type="Proteomes" id="UP001181247"/>
    </source>
</evidence>
<keyword evidence="1" id="KW-0812">Transmembrane</keyword>
<evidence type="ECO:0000313" key="2">
    <source>
        <dbReference type="EMBL" id="MDU0245986.1"/>
    </source>
</evidence>
<dbReference type="Pfam" id="PF05857">
    <property type="entry name" value="TraX"/>
    <property type="match status" value="1"/>
</dbReference>
<sequence>MDTKFCLPGWSGSALKVIAMVSMVTDHIALYFLKDDTFLYGVMRCVGRIAFPVFAFLIAEGFTHTRNRMRYFLTLLGFAAVSELPWHLLNGSDGTHNVMFTLALGVAVLAAFERLDGHKVICYCTILLTAWLATWSGVDYEWRGILMIVIFYLFQKCGNTFPSHLCRMAQLLFTFPLMMHYGVIGAMLACTVILFYNGRRGFIQGNVAKYGFYAFYPAHLFILVIIVKYLNL</sequence>
<accession>A0AAE4IIQ7</accession>
<keyword evidence="1" id="KW-1133">Transmembrane helix</keyword>
<feature type="transmembrane region" description="Helical" evidence="1">
    <location>
        <begin position="95"/>
        <end position="113"/>
    </location>
</feature>
<dbReference type="EMBL" id="JAWDEU010000002">
    <property type="protein sequence ID" value="MDU0245986.1"/>
    <property type="molecule type" value="Genomic_DNA"/>
</dbReference>
<comment type="caution">
    <text evidence="2">The sequence shown here is derived from an EMBL/GenBank/DDBJ whole genome shotgun (WGS) entry which is preliminary data.</text>
</comment>
<feature type="transmembrane region" description="Helical" evidence="1">
    <location>
        <begin position="120"/>
        <end position="138"/>
    </location>
</feature>
<protein>
    <submittedName>
        <fullName evidence="2">Conjugal transfer protein TraX</fullName>
    </submittedName>
</protein>
<feature type="transmembrane region" description="Helical" evidence="1">
    <location>
        <begin position="71"/>
        <end position="89"/>
    </location>
</feature>
<feature type="transmembrane region" description="Helical" evidence="1">
    <location>
        <begin position="38"/>
        <end position="59"/>
    </location>
</feature>
<dbReference type="InterPro" id="IPR008875">
    <property type="entry name" value="TraX"/>
</dbReference>
<gene>
    <name evidence="2" type="ORF">RVH16_14895</name>
</gene>
<feature type="transmembrane region" description="Helical" evidence="1">
    <location>
        <begin position="210"/>
        <end position="230"/>
    </location>
</feature>
<organism evidence="2 3">
    <name type="scientific">Bacteroides uniformis</name>
    <dbReference type="NCBI Taxonomy" id="820"/>
    <lineage>
        <taxon>Bacteria</taxon>
        <taxon>Pseudomonadati</taxon>
        <taxon>Bacteroidota</taxon>
        <taxon>Bacteroidia</taxon>
        <taxon>Bacteroidales</taxon>
        <taxon>Bacteroidaceae</taxon>
        <taxon>Bacteroides</taxon>
    </lineage>
</organism>
<evidence type="ECO:0000256" key="1">
    <source>
        <dbReference type="SAM" id="Phobius"/>
    </source>
</evidence>
<reference evidence="2" key="1">
    <citation type="submission" date="2023-10" db="EMBL/GenBank/DDBJ databases">
        <title>Genome of Potential pathogenic bacteria in Crohn's disease.</title>
        <authorList>
            <person name="Rodriguez-Palacios A."/>
        </authorList>
    </citation>
    <scope>NUCLEOTIDE SEQUENCE</scope>
    <source>
        <strain evidence="2">CavFT-hAR50</strain>
    </source>
</reference>
<keyword evidence="1" id="KW-0472">Membrane</keyword>
<dbReference type="Proteomes" id="UP001181247">
    <property type="component" value="Unassembled WGS sequence"/>
</dbReference>
<dbReference type="RefSeq" id="WP_258973830.1">
    <property type="nucleotide sequence ID" value="NZ_JAWDEU010000002.1"/>
</dbReference>
<name>A0AAE4IIQ7_BACUN</name>